<keyword evidence="1" id="KW-0812">Transmembrane</keyword>
<evidence type="ECO:0000313" key="2">
    <source>
        <dbReference type="EMBL" id="QEV07537.1"/>
    </source>
</evidence>
<evidence type="ECO:0000256" key="1">
    <source>
        <dbReference type="SAM" id="Phobius"/>
    </source>
</evidence>
<reference evidence="2 3" key="1">
    <citation type="submission" date="2017-09" db="EMBL/GenBank/DDBJ databases">
        <authorList>
            <person name="Lee N."/>
            <person name="Cho B.-K."/>
        </authorList>
    </citation>
    <scope>NUCLEOTIDE SEQUENCE [LARGE SCALE GENOMIC DNA]</scope>
    <source>
        <strain evidence="2 3">ATCC 13879</strain>
    </source>
</reference>
<sequence length="387" mass="42786">MAALLLWAFTGLDVWSAVAVLSAAAALAPLNKAVARVRADTHGVHSHTLLRRRSVRWSDIADLQVRLKYVQKPSLQDVRRLVVVRRGGQGGRGGRKWTLPLPVGYTTQQRIQDRDFTDKLEAFRELHRRHGTPESSHLVVVSNRTAGSGWAGSLLVSVLLLVLAGAAAYTVPGTDAYLRDWRSAERCTAETPAAERGETCWTTVPAVIEYTEPSRGKGASWLYFADARPMERLSVRREAAEAFHEGDEVELTVWRGNVKKVAGEHHTWHEYDAPPGLTAASAALLVLIAGYPAARVLVRVRRRRRPEDEELPPVLPFVAVLAGTALWLLPLCYLHPTTLFATRLTTVWPLAGALVSLALFTWAWHATRFREPEESGPGRGAMAHHPE</sequence>
<gene>
    <name evidence="2" type="ORF">CP972_19510</name>
</gene>
<keyword evidence="3" id="KW-1185">Reference proteome</keyword>
<dbReference type="Proteomes" id="UP000326041">
    <property type="component" value="Chromosome"/>
</dbReference>
<proteinExistence type="predicted"/>
<keyword evidence="1" id="KW-0472">Membrane</keyword>
<feature type="transmembrane region" description="Helical" evidence="1">
    <location>
        <begin position="150"/>
        <end position="171"/>
    </location>
</feature>
<name>A0ABX6AXR3_9ACTN</name>
<evidence type="ECO:0000313" key="3">
    <source>
        <dbReference type="Proteomes" id="UP000326041"/>
    </source>
</evidence>
<keyword evidence="1" id="KW-1133">Transmembrane helix</keyword>
<organism evidence="2 3">
    <name type="scientific">Streptomyces prasinus</name>
    <dbReference type="NCBI Taxonomy" id="67345"/>
    <lineage>
        <taxon>Bacteria</taxon>
        <taxon>Bacillati</taxon>
        <taxon>Actinomycetota</taxon>
        <taxon>Actinomycetes</taxon>
        <taxon>Kitasatosporales</taxon>
        <taxon>Streptomycetaceae</taxon>
        <taxon>Streptomyces</taxon>
    </lineage>
</organism>
<dbReference type="EMBL" id="CP023697">
    <property type="protein sequence ID" value="QEV07537.1"/>
    <property type="molecule type" value="Genomic_DNA"/>
</dbReference>
<feature type="transmembrane region" description="Helical" evidence="1">
    <location>
        <begin position="276"/>
        <end position="294"/>
    </location>
</feature>
<feature type="transmembrane region" description="Helical" evidence="1">
    <location>
        <begin position="314"/>
        <end position="334"/>
    </location>
</feature>
<protein>
    <submittedName>
        <fullName evidence="2">PH domain-containing protein</fullName>
    </submittedName>
</protein>
<feature type="transmembrane region" description="Helical" evidence="1">
    <location>
        <begin position="346"/>
        <end position="365"/>
    </location>
</feature>
<accession>A0ABX6AXR3</accession>